<dbReference type="InterPro" id="IPR001789">
    <property type="entry name" value="Sig_transdc_resp-reg_receiver"/>
</dbReference>
<evidence type="ECO:0000256" key="1">
    <source>
        <dbReference type="ARBA" id="ARBA00022553"/>
    </source>
</evidence>
<evidence type="ECO:0000259" key="3">
    <source>
        <dbReference type="PROSITE" id="PS50110"/>
    </source>
</evidence>
<reference evidence="4 5" key="1">
    <citation type="journal article" date="2016" name="Nat. Commun.">
        <title>Thousands of microbial genomes shed light on interconnected biogeochemical processes in an aquifer system.</title>
        <authorList>
            <person name="Anantharaman K."/>
            <person name="Brown C.T."/>
            <person name="Hug L.A."/>
            <person name="Sharon I."/>
            <person name="Castelle C.J."/>
            <person name="Probst A.J."/>
            <person name="Thomas B.C."/>
            <person name="Singh A."/>
            <person name="Wilkins M.J."/>
            <person name="Karaoz U."/>
            <person name="Brodie E.L."/>
            <person name="Williams K.H."/>
            <person name="Hubbard S.S."/>
            <person name="Banfield J.F."/>
        </authorList>
    </citation>
    <scope>NUCLEOTIDE SEQUENCE [LARGE SCALE GENOMIC DNA]</scope>
</reference>
<dbReference type="AlphaFoldDB" id="A0A1F8B5G2"/>
<dbReference type="InterPro" id="IPR011006">
    <property type="entry name" value="CheY-like_superfamily"/>
</dbReference>
<gene>
    <name evidence="4" type="ORF">A2892_05170</name>
</gene>
<dbReference type="CDD" id="cd00156">
    <property type="entry name" value="REC"/>
    <property type="match status" value="1"/>
</dbReference>
<comment type="caution">
    <text evidence="4">The sequence shown here is derived from an EMBL/GenBank/DDBJ whole genome shotgun (WGS) entry which is preliminary data.</text>
</comment>
<dbReference type="Proteomes" id="UP000176404">
    <property type="component" value="Unassembled WGS sequence"/>
</dbReference>
<dbReference type="PANTHER" id="PTHR44591:SF3">
    <property type="entry name" value="RESPONSE REGULATORY DOMAIN-CONTAINING PROTEIN"/>
    <property type="match status" value="1"/>
</dbReference>
<evidence type="ECO:0000256" key="2">
    <source>
        <dbReference type="PROSITE-ProRule" id="PRU00169"/>
    </source>
</evidence>
<sequence length="127" mass="14382">MVKKYKILIVEDDIDERRIYQEVFKSSNFDIDLATNGEEGLEKVRGGGYSVILLDIMMPKVDGITFLTELQNNPPQKENGPVFLLTNLSNNELIQKALNLGAKECLLKTDYTPSQLVEKVKKSLHLI</sequence>
<accession>A0A1F8B5G2</accession>
<proteinExistence type="predicted"/>
<feature type="modified residue" description="4-aspartylphosphate" evidence="2">
    <location>
        <position position="55"/>
    </location>
</feature>
<dbReference type="SUPFAM" id="SSF52172">
    <property type="entry name" value="CheY-like"/>
    <property type="match status" value="1"/>
</dbReference>
<dbReference type="GO" id="GO:0000160">
    <property type="term" value="P:phosphorelay signal transduction system"/>
    <property type="evidence" value="ECO:0007669"/>
    <property type="project" value="InterPro"/>
</dbReference>
<dbReference type="PANTHER" id="PTHR44591">
    <property type="entry name" value="STRESS RESPONSE REGULATOR PROTEIN 1"/>
    <property type="match status" value="1"/>
</dbReference>
<protein>
    <recommendedName>
        <fullName evidence="3">Response regulatory domain-containing protein</fullName>
    </recommendedName>
</protein>
<feature type="domain" description="Response regulatory" evidence="3">
    <location>
        <begin position="6"/>
        <end position="123"/>
    </location>
</feature>
<name>A0A1F8B5G2_9BACT</name>
<dbReference type="STRING" id="1802517.A2892_05170"/>
<evidence type="ECO:0000313" key="4">
    <source>
        <dbReference type="EMBL" id="OGM59237.1"/>
    </source>
</evidence>
<dbReference type="InterPro" id="IPR050595">
    <property type="entry name" value="Bact_response_regulator"/>
</dbReference>
<dbReference type="Gene3D" id="3.40.50.2300">
    <property type="match status" value="1"/>
</dbReference>
<dbReference type="SMART" id="SM00448">
    <property type="entry name" value="REC"/>
    <property type="match status" value="1"/>
</dbReference>
<dbReference type="Pfam" id="PF00072">
    <property type="entry name" value="Response_reg"/>
    <property type="match status" value="1"/>
</dbReference>
<dbReference type="EMBL" id="MGHD01000023">
    <property type="protein sequence ID" value="OGM59237.1"/>
    <property type="molecule type" value="Genomic_DNA"/>
</dbReference>
<keyword evidence="1 2" id="KW-0597">Phosphoprotein</keyword>
<organism evidence="4 5">
    <name type="scientific">Candidatus Woesebacteria bacterium RIFCSPLOWO2_01_FULL_39_10b</name>
    <dbReference type="NCBI Taxonomy" id="1802517"/>
    <lineage>
        <taxon>Bacteria</taxon>
        <taxon>Candidatus Woeseibacteriota</taxon>
    </lineage>
</organism>
<dbReference type="PROSITE" id="PS50110">
    <property type="entry name" value="RESPONSE_REGULATORY"/>
    <property type="match status" value="1"/>
</dbReference>
<evidence type="ECO:0000313" key="5">
    <source>
        <dbReference type="Proteomes" id="UP000176404"/>
    </source>
</evidence>